<feature type="chain" id="PRO_5001939616" description="Beta-lactamase-inhibitor-like PepSY-like domain-containing protein" evidence="1">
    <location>
        <begin position="22"/>
        <end position="183"/>
    </location>
</feature>
<sequence length="183" mass="21460">MTKNKWIALFACIGFAVSAQAQKYEREARIRASEMPAMALTYLAKTYPERSRTRHYEEHSRQGKEESLQLFYESKFRMDGHRYSVKFDSLGALYDVERIVAFEQLPSPARQAVQEDLGHAFRHFRIEKIQERYAPSGQLMGYEIEIRGKRDNTVGQFELQYSPDGKRQSLEPIESDPNPFFFF</sequence>
<dbReference type="Proteomes" id="UP000029736">
    <property type="component" value="Unassembled WGS sequence"/>
</dbReference>
<comment type="caution">
    <text evidence="2">The sequence shown here is derived from an EMBL/GenBank/DDBJ whole genome shotgun (WGS) entry which is preliminary data.</text>
</comment>
<dbReference type="AlphaFoldDB" id="A0A098S0L7"/>
<name>A0A098S0L7_9BACT</name>
<keyword evidence="3" id="KW-1185">Reference proteome</keyword>
<dbReference type="Gene3D" id="3.10.450.360">
    <property type="match status" value="1"/>
</dbReference>
<gene>
    <name evidence="2" type="ORF">IX84_25040</name>
</gene>
<organism evidence="2 3">
    <name type="scientific">Phaeodactylibacter xiamenensis</name>
    <dbReference type="NCBI Taxonomy" id="1524460"/>
    <lineage>
        <taxon>Bacteria</taxon>
        <taxon>Pseudomonadati</taxon>
        <taxon>Bacteroidota</taxon>
        <taxon>Saprospiria</taxon>
        <taxon>Saprospirales</taxon>
        <taxon>Haliscomenobacteraceae</taxon>
        <taxon>Phaeodactylibacter</taxon>
    </lineage>
</organism>
<dbReference type="EMBL" id="JPOS01000083">
    <property type="protein sequence ID" value="KGE85879.1"/>
    <property type="molecule type" value="Genomic_DNA"/>
</dbReference>
<feature type="signal peptide" evidence="1">
    <location>
        <begin position="1"/>
        <end position="21"/>
    </location>
</feature>
<accession>A0A098S0L7</accession>
<reference evidence="2 3" key="1">
    <citation type="journal article" date="2014" name="Int. J. Syst. Evol. Microbiol.">
        <title>Phaeodactylibacter xiamenensis gen. nov., sp. nov., a member of the family Saprospiraceae isolated from the marine alga Phaeodactylum tricornutum.</title>
        <authorList>
            <person name="Chen Z.Jr."/>
            <person name="Lei X."/>
            <person name="Lai Q."/>
            <person name="Li Y."/>
            <person name="Zhang B."/>
            <person name="Zhang J."/>
            <person name="Zhang H."/>
            <person name="Yang L."/>
            <person name="Zheng W."/>
            <person name="Tian Y."/>
            <person name="Yu Z."/>
            <person name="Xu H.Jr."/>
            <person name="Zheng T."/>
        </authorList>
    </citation>
    <scope>NUCLEOTIDE SEQUENCE [LARGE SCALE GENOMIC DNA]</scope>
    <source>
        <strain evidence="2 3">KD52</strain>
    </source>
</reference>
<evidence type="ECO:0000313" key="2">
    <source>
        <dbReference type="EMBL" id="KGE85879.1"/>
    </source>
</evidence>
<dbReference type="SUPFAM" id="SSF160574">
    <property type="entry name" value="BT0923-like"/>
    <property type="match status" value="1"/>
</dbReference>
<dbReference type="RefSeq" id="WP_044226805.1">
    <property type="nucleotide sequence ID" value="NZ_JBKAGJ010000057.1"/>
</dbReference>
<dbReference type="STRING" id="1524460.IX84_25040"/>
<dbReference type="OrthoDB" id="943438at2"/>
<keyword evidence="1" id="KW-0732">Signal</keyword>
<evidence type="ECO:0000313" key="3">
    <source>
        <dbReference type="Proteomes" id="UP000029736"/>
    </source>
</evidence>
<protein>
    <recommendedName>
        <fullName evidence="4">Beta-lactamase-inhibitor-like PepSY-like domain-containing protein</fullName>
    </recommendedName>
</protein>
<proteinExistence type="predicted"/>
<evidence type="ECO:0000256" key="1">
    <source>
        <dbReference type="SAM" id="SignalP"/>
    </source>
</evidence>
<evidence type="ECO:0008006" key="4">
    <source>
        <dbReference type="Google" id="ProtNLM"/>
    </source>
</evidence>